<evidence type="ECO:0000256" key="2">
    <source>
        <dbReference type="ARBA" id="ARBA00022771"/>
    </source>
</evidence>
<feature type="region of interest" description="Disordered" evidence="6">
    <location>
        <begin position="133"/>
        <end position="175"/>
    </location>
</feature>
<evidence type="ECO:0000256" key="5">
    <source>
        <dbReference type="PROSITE-ProRule" id="PRU00146"/>
    </source>
</evidence>
<evidence type="ECO:0000256" key="3">
    <source>
        <dbReference type="ARBA" id="ARBA00022833"/>
    </source>
</evidence>
<evidence type="ECO:0000259" key="7">
    <source>
        <dbReference type="PROSITE" id="PS50016"/>
    </source>
</evidence>
<feature type="domain" description="PHD-type" evidence="7">
    <location>
        <begin position="220"/>
        <end position="267"/>
    </location>
</feature>
<sequence>MTLTLFNYEIKYQQGVTAGFNFFFLQGFVAASEHLYQSWGLDKRNETTRLQDTIRADYEYHEIQKAGEGVGAQKASHALLTWLLSRDVRTIQGFWSLLSSEYILRSYPRLSGIHSSLQSVTDSLAHRKARRFPLSCKSAPQQKSQAKRKSGGDKDTVSATHTSSAEKHVQKEVEPDVLEKNKMQPLKLTIRPKLASQHGFSIMNTNLEFLFDLEKYQSNDDECSVCHDGGELICCDGCPRSFHLSCLVPPLTEIPSGTWRCDTCNTEEPAVIGQKNNPAEDEATLCIKGLIILDLTVIASWNRHCFFYLPKYWRHLVDCCLEQCRGHVNPLPVCLHAFTLLTPRTLISCGSDLSPDVGSNRKSHPKFLWPSCSLVRGSFLIHRNPEHYWLKRPKPASPPLPSPECASPQIPDKASLFSVELICCRQMLKNRSRSTLPINRRQETCPLTQVEPSLPRPSPNEPPYGVKPVSLSQCEADIRPPIVALHTDGGETKCVIVPRFRLKLQDTT</sequence>
<evidence type="ECO:0000313" key="9">
    <source>
        <dbReference type="Proteomes" id="UP001295444"/>
    </source>
</evidence>
<dbReference type="SUPFAM" id="SSF57903">
    <property type="entry name" value="FYVE/PHD zinc finger"/>
    <property type="match status" value="1"/>
</dbReference>
<dbReference type="GO" id="GO:0005634">
    <property type="term" value="C:nucleus"/>
    <property type="evidence" value="ECO:0007669"/>
    <property type="project" value="TreeGrafter"/>
</dbReference>
<dbReference type="EMBL" id="OW240913">
    <property type="protein sequence ID" value="CAH2246700.1"/>
    <property type="molecule type" value="Genomic_DNA"/>
</dbReference>
<dbReference type="Pfam" id="PF03172">
    <property type="entry name" value="HSR"/>
    <property type="match status" value="1"/>
</dbReference>
<dbReference type="PANTHER" id="PTHR46386">
    <property type="entry name" value="NUCLEAR BODY PROTEIN SP140"/>
    <property type="match status" value="1"/>
</dbReference>
<keyword evidence="4" id="KW-0238">DNA-binding</keyword>
<keyword evidence="9" id="KW-1185">Reference proteome</keyword>
<dbReference type="InterPro" id="IPR043563">
    <property type="entry name" value="Sp110/Sp140/Sp140L-like"/>
</dbReference>
<dbReference type="InterPro" id="IPR019786">
    <property type="entry name" value="Zinc_finger_PHD-type_CS"/>
</dbReference>
<dbReference type="InterPro" id="IPR004865">
    <property type="entry name" value="HSR_dom"/>
</dbReference>
<keyword evidence="1" id="KW-0479">Metal-binding</keyword>
<dbReference type="CDD" id="cd15539">
    <property type="entry name" value="PHD1_AIRE"/>
    <property type="match status" value="1"/>
</dbReference>
<dbReference type="InterPro" id="IPR019787">
    <property type="entry name" value="Znf_PHD-finger"/>
</dbReference>
<dbReference type="PROSITE" id="PS01359">
    <property type="entry name" value="ZF_PHD_1"/>
    <property type="match status" value="1"/>
</dbReference>
<keyword evidence="3" id="KW-0862">Zinc</keyword>
<evidence type="ECO:0000256" key="6">
    <source>
        <dbReference type="SAM" id="MobiDB-lite"/>
    </source>
</evidence>
<dbReference type="SMART" id="SM00249">
    <property type="entry name" value="PHD"/>
    <property type="match status" value="1"/>
</dbReference>
<dbReference type="InterPro" id="IPR013083">
    <property type="entry name" value="Znf_RING/FYVE/PHD"/>
</dbReference>
<evidence type="ECO:0000256" key="1">
    <source>
        <dbReference type="ARBA" id="ARBA00022723"/>
    </source>
</evidence>
<organism evidence="8 9">
    <name type="scientific">Pelobates cultripes</name>
    <name type="common">Western spadefoot toad</name>
    <dbReference type="NCBI Taxonomy" id="61616"/>
    <lineage>
        <taxon>Eukaryota</taxon>
        <taxon>Metazoa</taxon>
        <taxon>Chordata</taxon>
        <taxon>Craniata</taxon>
        <taxon>Vertebrata</taxon>
        <taxon>Euteleostomi</taxon>
        <taxon>Amphibia</taxon>
        <taxon>Batrachia</taxon>
        <taxon>Anura</taxon>
        <taxon>Pelobatoidea</taxon>
        <taxon>Pelobatidae</taxon>
        <taxon>Pelobates</taxon>
    </lineage>
</organism>
<dbReference type="GO" id="GO:0000981">
    <property type="term" value="F:DNA-binding transcription factor activity, RNA polymerase II-specific"/>
    <property type="evidence" value="ECO:0007669"/>
    <property type="project" value="TreeGrafter"/>
</dbReference>
<dbReference type="GO" id="GO:0008270">
    <property type="term" value="F:zinc ion binding"/>
    <property type="evidence" value="ECO:0007669"/>
    <property type="project" value="UniProtKB-KW"/>
</dbReference>
<accession>A0AAD1RB94</accession>
<dbReference type="AlphaFoldDB" id="A0AAD1RB94"/>
<reference evidence="8" key="1">
    <citation type="submission" date="2022-03" db="EMBL/GenBank/DDBJ databases">
        <authorList>
            <person name="Alioto T."/>
            <person name="Alioto T."/>
            <person name="Gomez Garrido J."/>
        </authorList>
    </citation>
    <scope>NUCLEOTIDE SEQUENCE</scope>
</reference>
<feature type="compositionally biased region" description="Basic and acidic residues" evidence="6">
    <location>
        <begin position="164"/>
        <end position="175"/>
    </location>
</feature>
<dbReference type="InterPro" id="IPR011011">
    <property type="entry name" value="Znf_FYVE_PHD"/>
</dbReference>
<dbReference type="PROSITE" id="PS50016">
    <property type="entry name" value="ZF_PHD_2"/>
    <property type="match status" value="1"/>
</dbReference>
<dbReference type="Gene3D" id="3.30.40.10">
    <property type="entry name" value="Zinc/RING finger domain, C3HC4 (zinc finger)"/>
    <property type="match status" value="1"/>
</dbReference>
<protein>
    <submittedName>
        <fullName evidence="8">Autoimmune regulator</fullName>
    </submittedName>
</protein>
<dbReference type="Pfam" id="PF00628">
    <property type="entry name" value="PHD"/>
    <property type="match status" value="1"/>
</dbReference>
<proteinExistence type="predicted"/>
<gene>
    <name evidence="8" type="ORF">PECUL_23A016391</name>
</gene>
<dbReference type="InterPro" id="IPR001965">
    <property type="entry name" value="Znf_PHD"/>
</dbReference>
<dbReference type="PANTHER" id="PTHR46386:SF11">
    <property type="entry name" value="AUTOIMMUNE REGULATOR"/>
    <property type="match status" value="1"/>
</dbReference>
<name>A0AAD1RB94_PELCU</name>
<evidence type="ECO:0000256" key="4">
    <source>
        <dbReference type="ARBA" id="ARBA00023125"/>
    </source>
</evidence>
<evidence type="ECO:0000313" key="8">
    <source>
        <dbReference type="EMBL" id="CAH2246700.1"/>
    </source>
</evidence>
<dbReference type="Proteomes" id="UP001295444">
    <property type="component" value="Chromosome 02"/>
</dbReference>
<keyword evidence="2 5" id="KW-0863">Zinc-finger</keyword>